<gene>
    <name evidence="1" type="ORF">N7458_003777</name>
</gene>
<name>A0AAD6G588_9EURO</name>
<dbReference type="InterPro" id="IPR053178">
    <property type="entry name" value="Osmoadaptation_assoc"/>
</dbReference>
<protein>
    <submittedName>
        <fullName evidence="1">Uncharacterized protein</fullName>
    </submittedName>
</protein>
<reference evidence="1" key="2">
    <citation type="journal article" date="2023" name="IMA Fungus">
        <title>Comparative genomic study of the Penicillium genus elucidates a diverse pangenome and 15 lateral gene transfer events.</title>
        <authorList>
            <person name="Petersen C."/>
            <person name="Sorensen T."/>
            <person name="Nielsen M.R."/>
            <person name="Sondergaard T.E."/>
            <person name="Sorensen J.L."/>
            <person name="Fitzpatrick D.A."/>
            <person name="Frisvad J.C."/>
            <person name="Nielsen K.L."/>
        </authorList>
    </citation>
    <scope>NUCLEOTIDE SEQUENCE</scope>
    <source>
        <strain evidence="1">IBT 16125</strain>
    </source>
</reference>
<keyword evidence="2" id="KW-1185">Reference proteome</keyword>
<comment type="caution">
    <text evidence="1">The sequence shown here is derived from an EMBL/GenBank/DDBJ whole genome shotgun (WGS) entry which is preliminary data.</text>
</comment>
<dbReference type="AlphaFoldDB" id="A0AAD6G588"/>
<dbReference type="GeneID" id="81597402"/>
<dbReference type="InterPro" id="IPR021858">
    <property type="entry name" value="Fun_TF"/>
</dbReference>
<dbReference type="PANTHER" id="PTHR38111:SF6">
    <property type="entry name" value="FINGER DOMAIN PROTEIN, PUTATIVE (AFU_ORTHOLOGUE AFUA_8G01940)-RELATED"/>
    <property type="match status" value="1"/>
</dbReference>
<reference evidence="1" key="1">
    <citation type="submission" date="2022-12" db="EMBL/GenBank/DDBJ databases">
        <authorList>
            <person name="Petersen C."/>
        </authorList>
    </citation>
    <scope>NUCLEOTIDE SEQUENCE</scope>
    <source>
        <strain evidence="1">IBT 16125</strain>
    </source>
</reference>
<sequence>MFAVENSIDGTVVPSLAGKAIAHGYREALCGFIEVNFSGQFYAYSNRIDINWFDVVRDYQETTGTALDWSIRSLGALHIGRSQDNTQVGLIGREMYGRALSHLIRSLNNPALATTDDTLGAAILLGVFEMVCSSGQKSWMIHSRGISYLFQARGAQAHAHGLGRTFFLSFRGFLVYDALIRGERCFLEDKEWKSIIPDMINEDRRRGKASRLGELIEFSFHEVARCPGFLAATRTLVGSAQRADTERECLIASISDCQRTLLEYHYEGIAAMKASQQPNSNEGWHFFGPIPNRVQVSLGEFTLKGMSSAIALLQQLLVILSSDGLRRGTSAFGSGNQQCQIQWENVSYPLTIKSNKTESSSDKVSISKEDNGTPYTWFDQVSMMMGMVMNE</sequence>
<dbReference type="Proteomes" id="UP001213681">
    <property type="component" value="Unassembled WGS sequence"/>
</dbReference>
<evidence type="ECO:0000313" key="1">
    <source>
        <dbReference type="EMBL" id="KAJ5455513.1"/>
    </source>
</evidence>
<accession>A0AAD6G588</accession>
<dbReference type="EMBL" id="JAPVEA010000004">
    <property type="protein sequence ID" value="KAJ5455513.1"/>
    <property type="molecule type" value="Genomic_DNA"/>
</dbReference>
<evidence type="ECO:0000313" key="2">
    <source>
        <dbReference type="Proteomes" id="UP001213681"/>
    </source>
</evidence>
<organism evidence="1 2">
    <name type="scientific">Penicillium daleae</name>
    <dbReference type="NCBI Taxonomy" id="63821"/>
    <lineage>
        <taxon>Eukaryota</taxon>
        <taxon>Fungi</taxon>
        <taxon>Dikarya</taxon>
        <taxon>Ascomycota</taxon>
        <taxon>Pezizomycotina</taxon>
        <taxon>Eurotiomycetes</taxon>
        <taxon>Eurotiomycetidae</taxon>
        <taxon>Eurotiales</taxon>
        <taxon>Aspergillaceae</taxon>
        <taxon>Penicillium</taxon>
    </lineage>
</organism>
<dbReference type="RefSeq" id="XP_056767886.1">
    <property type="nucleotide sequence ID" value="XM_056907159.1"/>
</dbReference>
<dbReference type="Pfam" id="PF11951">
    <property type="entry name" value="Fungal_trans_2"/>
    <property type="match status" value="1"/>
</dbReference>
<dbReference type="PANTHER" id="PTHR38111">
    <property type="entry name" value="ZN(2)-C6 FUNGAL-TYPE DOMAIN-CONTAINING PROTEIN-RELATED"/>
    <property type="match status" value="1"/>
</dbReference>
<proteinExistence type="predicted"/>